<proteinExistence type="predicted"/>
<dbReference type="EMBL" id="JAHVHP010000001">
    <property type="protein sequence ID" value="MBY5950857.1"/>
    <property type="molecule type" value="Genomic_DNA"/>
</dbReference>
<name>A0ABS7N3G3_9BACT</name>
<organism evidence="2 3">
    <name type="scientific">Algoriphagus marincola</name>
    <dbReference type="NCBI Taxonomy" id="264027"/>
    <lineage>
        <taxon>Bacteria</taxon>
        <taxon>Pseudomonadati</taxon>
        <taxon>Bacteroidota</taxon>
        <taxon>Cytophagia</taxon>
        <taxon>Cytophagales</taxon>
        <taxon>Cyclobacteriaceae</taxon>
        <taxon>Algoriphagus</taxon>
    </lineage>
</organism>
<keyword evidence="2" id="KW-0489">Methyltransferase</keyword>
<dbReference type="RefSeq" id="WP_222583682.1">
    <property type="nucleotide sequence ID" value="NZ_JAHVHP010000001.1"/>
</dbReference>
<dbReference type="InterPro" id="IPR006342">
    <property type="entry name" value="FkbM_mtfrase"/>
</dbReference>
<dbReference type="PANTHER" id="PTHR34203">
    <property type="entry name" value="METHYLTRANSFERASE, FKBM FAMILY PROTEIN"/>
    <property type="match status" value="1"/>
</dbReference>
<reference evidence="2 3" key="1">
    <citation type="submission" date="2021-06" db="EMBL/GenBank/DDBJ databases">
        <title>44 bacteria genomes isolated from Dapeng, Shenzhen.</title>
        <authorList>
            <person name="Zheng W."/>
            <person name="Yu S."/>
            <person name="Huang Y."/>
        </authorList>
    </citation>
    <scope>NUCLEOTIDE SEQUENCE [LARGE SCALE GENOMIC DNA]</scope>
    <source>
        <strain evidence="2 3">DP5N14-6</strain>
    </source>
</reference>
<dbReference type="NCBIfam" id="TIGR01444">
    <property type="entry name" value="fkbM_fam"/>
    <property type="match status" value="1"/>
</dbReference>
<comment type="caution">
    <text evidence="2">The sequence shown here is derived from an EMBL/GenBank/DDBJ whole genome shotgun (WGS) entry which is preliminary data.</text>
</comment>
<gene>
    <name evidence="2" type="ORF">KUV23_07725</name>
</gene>
<dbReference type="InterPro" id="IPR052514">
    <property type="entry name" value="SAM-dependent_MTase"/>
</dbReference>
<dbReference type="Pfam" id="PF05050">
    <property type="entry name" value="Methyltransf_21"/>
    <property type="match status" value="1"/>
</dbReference>
<dbReference type="GO" id="GO:0008168">
    <property type="term" value="F:methyltransferase activity"/>
    <property type="evidence" value="ECO:0007669"/>
    <property type="project" value="UniProtKB-KW"/>
</dbReference>
<evidence type="ECO:0000313" key="2">
    <source>
        <dbReference type="EMBL" id="MBY5950857.1"/>
    </source>
</evidence>
<protein>
    <submittedName>
        <fullName evidence="2">FkbM family methyltransferase</fullName>
    </submittedName>
</protein>
<dbReference type="InterPro" id="IPR029063">
    <property type="entry name" value="SAM-dependent_MTases_sf"/>
</dbReference>
<dbReference type="Proteomes" id="UP000766609">
    <property type="component" value="Unassembled WGS sequence"/>
</dbReference>
<accession>A0ABS7N3G3</accession>
<dbReference type="Gene3D" id="3.40.50.150">
    <property type="entry name" value="Vaccinia Virus protein VP39"/>
    <property type="match status" value="1"/>
</dbReference>
<dbReference type="SUPFAM" id="SSF53335">
    <property type="entry name" value="S-adenosyl-L-methionine-dependent methyltransferases"/>
    <property type="match status" value="1"/>
</dbReference>
<sequence>MIKSIKKRIFWLIAIQRKNRLGSLLFSISQSLSNALNNKINDSRLNGEYNFLERLDSKKIKVVFDVGANVGRWALKFNELHPNALIYAFEPVPETFKRLDEVSNKNTGIFAHRKALSDHSGKLVFHFFPNQSTFSSVFHHSMGKEGVKIEVESITGDEFCKYNSIDFIDLLKIDTEGFESKVLLGFKEMFEKGLIKMVQFEYGPLALESRFLLADFYNFFENYGFEVGKIFPNWIDFRPYSKEMENFVLSNFVAINSRYKSLL</sequence>
<keyword evidence="2" id="KW-0808">Transferase</keyword>
<evidence type="ECO:0000259" key="1">
    <source>
        <dbReference type="Pfam" id="PF05050"/>
    </source>
</evidence>
<dbReference type="PANTHER" id="PTHR34203:SF15">
    <property type="entry name" value="SLL1173 PROTEIN"/>
    <property type="match status" value="1"/>
</dbReference>
<feature type="domain" description="Methyltransferase FkbM" evidence="1">
    <location>
        <begin position="65"/>
        <end position="226"/>
    </location>
</feature>
<dbReference type="GO" id="GO:0032259">
    <property type="term" value="P:methylation"/>
    <property type="evidence" value="ECO:0007669"/>
    <property type="project" value="UniProtKB-KW"/>
</dbReference>
<evidence type="ECO:0000313" key="3">
    <source>
        <dbReference type="Proteomes" id="UP000766609"/>
    </source>
</evidence>
<keyword evidence="3" id="KW-1185">Reference proteome</keyword>